<proteinExistence type="predicted"/>
<protein>
    <submittedName>
        <fullName evidence="1">Uncharacterized protein</fullName>
    </submittedName>
</protein>
<dbReference type="EMBL" id="AP023368">
    <property type="protein sequence ID" value="BCJ97364.1"/>
    <property type="molecule type" value="Genomic_DNA"/>
</dbReference>
<evidence type="ECO:0000313" key="1">
    <source>
        <dbReference type="EMBL" id="BCJ97364.1"/>
    </source>
</evidence>
<keyword evidence="2" id="KW-1185">Reference proteome</keyword>
<reference evidence="1 2" key="2">
    <citation type="submission" date="2020-08" db="EMBL/GenBank/DDBJ databases">
        <authorList>
            <person name="Ueki A."/>
            <person name="Tonouchi A."/>
        </authorList>
    </citation>
    <scope>NUCLEOTIDE SEQUENCE [LARGE SCALE GENOMIC DNA]</scope>
    <source>
        <strain evidence="1 2">CTTW</strain>
    </source>
</reference>
<accession>A0A7I8DJ23</accession>
<sequence>MITSQHKSSRYNAISSITSVASFELPINNFISLSSLKSLKQMGSVINNLLLNNNISTIKNIAY</sequence>
<reference evidence="1 2" key="1">
    <citation type="submission" date="2020-08" db="EMBL/GenBank/DDBJ databases">
        <title>Draft genome sequencing of an Anaerocolumna strain isolated from anoxic soil subjected to BSD treatment.</title>
        <authorList>
            <person name="Uek A."/>
            <person name="Tonouchi A."/>
        </authorList>
    </citation>
    <scope>NUCLEOTIDE SEQUENCE [LARGE SCALE GENOMIC DNA]</scope>
    <source>
        <strain evidence="1 2">CTTW</strain>
    </source>
</reference>
<gene>
    <name evidence="1" type="ORF">bsdcttw_04050</name>
</gene>
<dbReference type="Proteomes" id="UP000515703">
    <property type="component" value="Chromosome"/>
</dbReference>
<dbReference type="AlphaFoldDB" id="A0A7I8DJ23"/>
<dbReference type="KEGG" id="acht:bsdcttw_04050"/>
<name>A0A7I8DJ23_9FIRM</name>
<organism evidence="1 2">
    <name type="scientific">Anaerocolumna chitinilytica</name>
    <dbReference type="NCBI Taxonomy" id="1727145"/>
    <lineage>
        <taxon>Bacteria</taxon>
        <taxon>Bacillati</taxon>
        <taxon>Bacillota</taxon>
        <taxon>Clostridia</taxon>
        <taxon>Lachnospirales</taxon>
        <taxon>Lachnospiraceae</taxon>
        <taxon>Anaerocolumna</taxon>
    </lineage>
</organism>
<evidence type="ECO:0000313" key="2">
    <source>
        <dbReference type="Proteomes" id="UP000515703"/>
    </source>
</evidence>